<dbReference type="InterPro" id="IPR000891">
    <property type="entry name" value="PYR_CT"/>
</dbReference>
<dbReference type="CDD" id="cd07941">
    <property type="entry name" value="DRE_TIM_LeuA3"/>
    <property type="match status" value="1"/>
</dbReference>
<dbReference type="UniPathway" id="UPA00047">
    <property type="reaction ID" value="UER00066"/>
</dbReference>
<dbReference type="PROSITE" id="PS50991">
    <property type="entry name" value="PYR_CT"/>
    <property type="match status" value="1"/>
</dbReference>
<dbReference type="Pfam" id="PF08502">
    <property type="entry name" value="LeuA_dimer"/>
    <property type="match status" value="1"/>
</dbReference>
<dbReference type="Pfam" id="PF00682">
    <property type="entry name" value="HMGL-like"/>
    <property type="match status" value="1"/>
</dbReference>
<comment type="similarity">
    <text evidence="2">Belongs to the alpha-IPM synthase/homocitrate synthase family.</text>
</comment>
<feature type="domain" description="Pyruvate carboxyltransferase" evidence="9">
    <location>
        <begin position="6"/>
        <end position="272"/>
    </location>
</feature>
<dbReference type="Gene3D" id="1.10.238.260">
    <property type="match status" value="1"/>
</dbReference>
<keyword evidence="4" id="KW-0028">Amino-acid biosynthesis</keyword>
<dbReference type="NCBIfam" id="TIGR00977">
    <property type="entry name" value="citramal_synth"/>
    <property type="match status" value="1"/>
</dbReference>
<dbReference type="InterPro" id="IPR054691">
    <property type="entry name" value="LeuA/HCS_post-cat"/>
</dbReference>
<protein>
    <recommendedName>
        <fullName evidence="3">(R)-citramalate synthase</fullName>
        <ecNumber evidence="8">2.3.3.21</ecNumber>
    </recommendedName>
</protein>
<organism evidence="10">
    <name type="scientific">marine metagenome</name>
    <dbReference type="NCBI Taxonomy" id="408172"/>
    <lineage>
        <taxon>unclassified sequences</taxon>
        <taxon>metagenomes</taxon>
        <taxon>ecological metagenomes</taxon>
    </lineage>
</organism>
<keyword evidence="5" id="KW-0412">Isoleucine biosynthesis</keyword>
<dbReference type="EC" id="2.3.3.21" evidence="8"/>
<evidence type="ECO:0000259" key="9">
    <source>
        <dbReference type="PROSITE" id="PS50991"/>
    </source>
</evidence>
<dbReference type="InterPro" id="IPR005675">
    <property type="entry name" value="Citramal_synthase"/>
</dbReference>
<dbReference type="GO" id="GO:0003852">
    <property type="term" value="F:2-isopropylmalate synthase activity"/>
    <property type="evidence" value="ECO:0007669"/>
    <property type="project" value="InterPro"/>
</dbReference>
<dbReference type="SMART" id="SM00917">
    <property type="entry name" value="LeuA_dimer"/>
    <property type="match status" value="1"/>
</dbReference>
<evidence type="ECO:0000256" key="3">
    <source>
        <dbReference type="ARBA" id="ARBA00022325"/>
    </source>
</evidence>
<dbReference type="GO" id="GO:0043714">
    <property type="term" value="F:(R)-citramalate synthase activity"/>
    <property type="evidence" value="ECO:0007669"/>
    <property type="project" value="UniProtKB-EC"/>
</dbReference>
<keyword evidence="6" id="KW-0808">Transferase</keyword>
<reference evidence="10" key="1">
    <citation type="submission" date="2018-05" db="EMBL/GenBank/DDBJ databases">
        <authorList>
            <person name="Lanie J.A."/>
            <person name="Ng W.-L."/>
            <person name="Kazmierczak K.M."/>
            <person name="Andrzejewski T.M."/>
            <person name="Davidsen T.M."/>
            <person name="Wayne K.J."/>
            <person name="Tettelin H."/>
            <person name="Glass J.I."/>
            <person name="Rusch D."/>
            <person name="Podicherti R."/>
            <person name="Tsui H.-C.T."/>
            <person name="Winkler M.E."/>
        </authorList>
    </citation>
    <scope>NUCLEOTIDE SEQUENCE</scope>
</reference>
<evidence type="ECO:0000256" key="5">
    <source>
        <dbReference type="ARBA" id="ARBA00022624"/>
    </source>
</evidence>
<dbReference type="InterPro" id="IPR013785">
    <property type="entry name" value="Aldolase_TIM"/>
</dbReference>
<evidence type="ECO:0000256" key="7">
    <source>
        <dbReference type="ARBA" id="ARBA00023304"/>
    </source>
</evidence>
<keyword evidence="7" id="KW-0100">Branched-chain amino acid biosynthesis</keyword>
<dbReference type="SUPFAM" id="SSF51569">
    <property type="entry name" value="Aldolase"/>
    <property type="match status" value="1"/>
</dbReference>
<evidence type="ECO:0000256" key="1">
    <source>
        <dbReference type="ARBA" id="ARBA00004743"/>
    </source>
</evidence>
<proteinExistence type="inferred from homology"/>
<name>A0A381YW02_9ZZZZ</name>
<dbReference type="Gene3D" id="3.20.20.70">
    <property type="entry name" value="Aldolase class I"/>
    <property type="match status" value="1"/>
</dbReference>
<sequence>MTKENLILFDTTLRDGQQTQGVDFSVKDKTDISKALDDLGLDYIEGGWPGANPTDTKFFESKPNFNHSNFTAFGMTKRSGRSADNDPQLRALLDSYSNSICLVGKTWDYHVDVALGITLEENIQAVKESVEAVVESGKESLLDCEHFFDGFKSNPDFALRCIETSINAGSRWVVLCDTNGGTLPDEVFEIVKKVTDRFPGDKIGIHCHNDTENAVANSLAAIDAGARQLQGTINGLGERCGNANLISIIPTFLLKNRYSEKFNISVSKEKLKDLKKVSRLVDDILNRHPNNHQAYVGDNAFAHKGGLHVSAVMKESQTYEHVHPELVGNIRKILVSNQAGKSNLLSRLSSIGMEIKNDDKRIIKLLDIVKNKEFEGYSYDGAGASFELLARKVLEGAPDFFSVNSYQVTIGSNKKKKKDTFSEAQIELDVEGRKIISKGSGNGPVNALDKALRKDLGLYNEYLKDLILVDYKVRILDGGTEATTRVVIESSDKDIDSWFTVGVNPNIVEASFQALMDSINYKLIKEGAPIKKSD</sequence>
<dbReference type="AlphaFoldDB" id="A0A381YW02"/>
<evidence type="ECO:0000256" key="4">
    <source>
        <dbReference type="ARBA" id="ARBA00022605"/>
    </source>
</evidence>
<dbReference type="InterPro" id="IPR013709">
    <property type="entry name" value="2-isopropylmalate_synth_dimer"/>
</dbReference>
<gene>
    <name evidence="10" type="ORF">METZ01_LOCUS134039</name>
</gene>
<dbReference type="PANTHER" id="PTHR43538:SF1">
    <property type="entry name" value="(R)-CITRAMALATE SYNTHASE"/>
    <property type="match status" value="1"/>
</dbReference>
<comment type="pathway">
    <text evidence="1">Amino-acid biosynthesis; L-isoleucine biosynthesis; 2-oxobutanoate from pyruvate: step 1/3.</text>
</comment>
<dbReference type="PANTHER" id="PTHR43538">
    <property type="entry name" value="ALPHA-IPM SYNTHASE/HOMOCITRATE SYNTHASE"/>
    <property type="match status" value="1"/>
</dbReference>
<dbReference type="InterPro" id="IPR002034">
    <property type="entry name" value="AIPM/Hcit_synth_CS"/>
</dbReference>
<dbReference type="Pfam" id="PF22617">
    <property type="entry name" value="HCS_D2"/>
    <property type="match status" value="1"/>
</dbReference>
<evidence type="ECO:0000313" key="10">
    <source>
        <dbReference type="EMBL" id="SVA81185.1"/>
    </source>
</evidence>
<dbReference type="SUPFAM" id="SSF110921">
    <property type="entry name" value="2-isopropylmalate synthase LeuA, allosteric (dimerisation) domain"/>
    <property type="match status" value="1"/>
</dbReference>
<dbReference type="Gene3D" id="3.30.160.270">
    <property type="match status" value="1"/>
</dbReference>
<dbReference type="InterPro" id="IPR036230">
    <property type="entry name" value="LeuA_allosteric_dom_sf"/>
</dbReference>
<dbReference type="PROSITE" id="PS00815">
    <property type="entry name" value="AIPM_HOMOCIT_SYNTH_1"/>
    <property type="match status" value="1"/>
</dbReference>
<dbReference type="EMBL" id="UINC01019201">
    <property type="protein sequence ID" value="SVA81185.1"/>
    <property type="molecule type" value="Genomic_DNA"/>
</dbReference>
<evidence type="ECO:0000256" key="2">
    <source>
        <dbReference type="ARBA" id="ARBA00006154"/>
    </source>
</evidence>
<evidence type="ECO:0000256" key="6">
    <source>
        <dbReference type="ARBA" id="ARBA00022679"/>
    </source>
</evidence>
<dbReference type="GO" id="GO:0009097">
    <property type="term" value="P:isoleucine biosynthetic process"/>
    <property type="evidence" value="ECO:0007669"/>
    <property type="project" value="UniProtKB-UniPathway"/>
</dbReference>
<evidence type="ECO:0000256" key="8">
    <source>
        <dbReference type="ARBA" id="ARBA00034330"/>
    </source>
</evidence>
<dbReference type="GO" id="GO:0009098">
    <property type="term" value="P:L-leucine biosynthetic process"/>
    <property type="evidence" value="ECO:0007669"/>
    <property type="project" value="InterPro"/>
</dbReference>
<accession>A0A381YW02</accession>